<keyword evidence="1" id="KW-0812">Transmembrane</keyword>
<keyword evidence="1" id="KW-0472">Membrane</keyword>
<evidence type="ECO:0000256" key="1">
    <source>
        <dbReference type="SAM" id="Phobius"/>
    </source>
</evidence>
<protein>
    <submittedName>
        <fullName evidence="2">Uncharacterized protein</fullName>
    </submittedName>
</protein>
<dbReference type="Proteomes" id="UP001295684">
    <property type="component" value="Unassembled WGS sequence"/>
</dbReference>
<proteinExistence type="predicted"/>
<dbReference type="AlphaFoldDB" id="A0AAD2D442"/>
<keyword evidence="1" id="KW-1133">Transmembrane helix</keyword>
<evidence type="ECO:0000313" key="3">
    <source>
        <dbReference type="Proteomes" id="UP001295684"/>
    </source>
</evidence>
<comment type="caution">
    <text evidence="2">The sequence shown here is derived from an EMBL/GenBank/DDBJ whole genome shotgun (WGS) entry which is preliminary data.</text>
</comment>
<name>A0AAD2D442_EUPCR</name>
<dbReference type="EMBL" id="CAMPGE010021140">
    <property type="protein sequence ID" value="CAI2379310.1"/>
    <property type="molecule type" value="Genomic_DNA"/>
</dbReference>
<feature type="transmembrane region" description="Helical" evidence="1">
    <location>
        <begin position="64"/>
        <end position="81"/>
    </location>
</feature>
<reference evidence="2" key="1">
    <citation type="submission" date="2023-07" db="EMBL/GenBank/DDBJ databases">
        <authorList>
            <consortium name="AG Swart"/>
            <person name="Singh M."/>
            <person name="Singh A."/>
            <person name="Seah K."/>
            <person name="Emmerich C."/>
        </authorList>
    </citation>
    <scope>NUCLEOTIDE SEQUENCE</scope>
    <source>
        <strain evidence="2">DP1</strain>
    </source>
</reference>
<organism evidence="2 3">
    <name type="scientific">Euplotes crassus</name>
    <dbReference type="NCBI Taxonomy" id="5936"/>
    <lineage>
        <taxon>Eukaryota</taxon>
        <taxon>Sar</taxon>
        <taxon>Alveolata</taxon>
        <taxon>Ciliophora</taxon>
        <taxon>Intramacronucleata</taxon>
        <taxon>Spirotrichea</taxon>
        <taxon>Hypotrichia</taxon>
        <taxon>Euplotida</taxon>
        <taxon>Euplotidae</taxon>
        <taxon>Moneuplotes</taxon>
    </lineage>
</organism>
<evidence type="ECO:0000313" key="2">
    <source>
        <dbReference type="EMBL" id="CAI2379310.1"/>
    </source>
</evidence>
<accession>A0AAD2D442</accession>
<keyword evidence="3" id="KW-1185">Reference proteome</keyword>
<sequence length="248" mass="28753">MLSKVLFRKNLGHRYFSYSALIRKYPERAAVVDSLDRRNEEKPTFHAKMRHRIGYFFRSKRRRFLYFIFGALLFQLFDNILKLTGSRAERNFKILKRMALNKVYPEILNCPSSLRTHHETETLSQKTEKELGQRFVEIDQMLAAGLKIVKPTEASTSSSSAGLTRAMLIECIKNIGKHDDKIEHEFLNKSSYTNLDDKLNTSCTLQEFYELIALCVTEDPQTGVTDELLVSELLLRELDKIAFMSTQA</sequence>
<gene>
    <name evidence="2" type="ORF">ECRASSUSDP1_LOCUS20719</name>
</gene>